<keyword evidence="1" id="KW-0472">Membrane</keyword>
<dbReference type="InterPro" id="IPR012902">
    <property type="entry name" value="N_methyl_site"/>
</dbReference>
<keyword evidence="3" id="KW-1185">Reference proteome</keyword>
<dbReference type="Gene3D" id="3.30.700.10">
    <property type="entry name" value="Glycoprotein, Type 4 Pilin"/>
    <property type="match status" value="1"/>
</dbReference>
<evidence type="ECO:0008006" key="4">
    <source>
        <dbReference type="Google" id="ProtNLM"/>
    </source>
</evidence>
<dbReference type="NCBIfam" id="TIGR02532">
    <property type="entry name" value="IV_pilin_GFxxxE"/>
    <property type="match status" value="1"/>
</dbReference>
<organism evidence="2 3">
    <name type="scientific">Pedosphaera parvula (strain Ellin514)</name>
    <dbReference type="NCBI Taxonomy" id="320771"/>
    <lineage>
        <taxon>Bacteria</taxon>
        <taxon>Pseudomonadati</taxon>
        <taxon>Verrucomicrobiota</taxon>
        <taxon>Pedosphaerae</taxon>
        <taxon>Pedosphaerales</taxon>
        <taxon>Pedosphaeraceae</taxon>
        <taxon>Pedosphaera</taxon>
    </lineage>
</organism>
<proteinExistence type="predicted"/>
<dbReference type="RefSeq" id="WP_007415835.1">
    <property type="nucleotide sequence ID" value="NZ_ABOX02000020.1"/>
</dbReference>
<dbReference type="PANTHER" id="PTHR30093">
    <property type="entry name" value="GENERAL SECRETION PATHWAY PROTEIN G"/>
    <property type="match status" value="1"/>
</dbReference>
<comment type="caution">
    <text evidence="2">The sequence shown here is derived from an EMBL/GenBank/DDBJ whole genome shotgun (WGS) entry which is preliminary data.</text>
</comment>
<dbReference type="EMBL" id="ABOX02000020">
    <property type="protein sequence ID" value="EEF60080.1"/>
    <property type="molecule type" value="Genomic_DNA"/>
</dbReference>
<name>B9XJ42_PEDPL</name>
<protein>
    <recommendedName>
        <fullName evidence="4">Type II secretory pathway pseudopilin PulG-like protein</fullName>
    </recommendedName>
</protein>
<dbReference type="Pfam" id="PF07963">
    <property type="entry name" value="N_methyl"/>
    <property type="match status" value="1"/>
</dbReference>
<dbReference type="STRING" id="320771.Cflav_PD3139"/>
<sequence>MKRQIHALTLHEPNKRFAVEGALEIESTIFMKVQNCMAREAKSSRPPDKAFTLIELLVVIAIIAILAGLLLPALARAKKNAQRTSCFNNVRQQGIALFIYADENADFYPVWPTWVAYGGQTSTLQPTDPGYIAVIPNGGNVDQTNRPLNKYVANGINIFRCPADKGDADYPTVKSCWDAYGISYYMAFWFDDTNVGVRHVGGASNWPWPQTGNEGPIKSSEIAIAPTTKLILGDFPWYARNINNASSAWHNDQGRSIFPTLFGDGHASNFLFPTNHPTIPSPTNAYW</sequence>
<dbReference type="Proteomes" id="UP000003688">
    <property type="component" value="Unassembled WGS sequence"/>
</dbReference>
<dbReference type="SUPFAM" id="SSF54523">
    <property type="entry name" value="Pili subunits"/>
    <property type="match status" value="1"/>
</dbReference>
<keyword evidence="1" id="KW-1133">Transmembrane helix</keyword>
<evidence type="ECO:0000313" key="2">
    <source>
        <dbReference type="EMBL" id="EEF60080.1"/>
    </source>
</evidence>
<dbReference type="PANTHER" id="PTHR30093:SF2">
    <property type="entry name" value="TYPE II SECRETION SYSTEM PROTEIN H"/>
    <property type="match status" value="1"/>
</dbReference>
<keyword evidence="1" id="KW-0812">Transmembrane</keyword>
<dbReference type="InterPro" id="IPR045584">
    <property type="entry name" value="Pilin-like"/>
</dbReference>
<accession>B9XJ42</accession>
<evidence type="ECO:0000256" key="1">
    <source>
        <dbReference type="SAM" id="Phobius"/>
    </source>
</evidence>
<evidence type="ECO:0000313" key="3">
    <source>
        <dbReference type="Proteomes" id="UP000003688"/>
    </source>
</evidence>
<gene>
    <name evidence="2" type="ORF">Cflav_PD3139</name>
</gene>
<reference evidence="2 3" key="1">
    <citation type="journal article" date="2011" name="J. Bacteriol.">
        <title>Genome sequence of 'Pedosphaera parvula' Ellin514, an aerobic Verrucomicrobial isolate from pasture soil.</title>
        <authorList>
            <person name="Kant R."/>
            <person name="van Passel M.W."/>
            <person name="Sangwan P."/>
            <person name="Palva A."/>
            <person name="Lucas S."/>
            <person name="Copeland A."/>
            <person name="Lapidus A."/>
            <person name="Glavina Del Rio T."/>
            <person name="Dalin E."/>
            <person name="Tice H."/>
            <person name="Bruce D."/>
            <person name="Goodwin L."/>
            <person name="Pitluck S."/>
            <person name="Chertkov O."/>
            <person name="Larimer F.W."/>
            <person name="Land M.L."/>
            <person name="Hauser L."/>
            <person name="Brettin T.S."/>
            <person name="Detter J.C."/>
            <person name="Han S."/>
            <person name="de Vos W.M."/>
            <person name="Janssen P.H."/>
            <person name="Smidt H."/>
        </authorList>
    </citation>
    <scope>NUCLEOTIDE SEQUENCE [LARGE SCALE GENOMIC DNA]</scope>
    <source>
        <strain evidence="2 3">Ellin514</strain>
    </source>
</reference>
<dbReference type="AlphaFoldDB" id="B9XJ42"/>
<feature type="transmembrane region" description="Helical" evidence="1">
    <location>
        <begin position="50"/>
        <end position="75"/>
    </location>
</feature>